<evidence type="ECO:0000313" key="6">
    <source>
        <dbReference type="EMBL" id="BDI30936.1"/>
    </source>
</evidence>
<dbReference type="EMBL" id="AP025739">
    <property type="protein sequence ID" value="BDI30936.1"/>
    <property type="molecule type" value="Genomic_DNA"/>
</dbReference>
<dbReference type="InterPro" id="IPR025423">
    <property type="entry name" value="TMEM205-like"/>
</dbReference>
<keyword evidence="2" id="KW-0812">Transmembrane</keyword>
<evidence type="ECO:0000256" key="4">
    <source>
        <dbReference type="ARBA" id="ARBA00023136"/>
    </source>
</evidence>
<organism evidence="6 7">
    <name type="scientific">Capsulimonas corticalis</name>
    <dbReference type="NCBI Taxonomy" id="2219043"/>
    <lineage>
        <taxon>Bacteria</taxon>
        <taxon>Bacillati</taxon>
        <taxon>Armatimonadota</taxon>
        <taxon>Armatimonadia</taxon>
        <taxon>Capsulimonadales</taxon>
        <taxon>Capsulimonadaceae</taxon>
        <taxon>Capsulimonas</taxon>
    </lineage>
</organism>
<proteinExistence type="predicted"/>
<sequence>MNFWLSVAARWVQGVALSLWLGGVIAIGALAAPAAFHVTRAHAALAGNLALQNDIAGAIIGQAFRNFNVLCIVCGVLLLLSGMAVARLRPSPRVRRLTVISSVVTLILLGLTVYLQYALFPVIDAAKLQQHWPLFDRLHHLYVGITNAQLPLLLVVAWVISLRDTASTSPVSTLSSN</sequence>
<keyword evidence="3" id="KW-1133">Transmembrane helix</keyword>
<evidence type="ECO:0000256" key="3">
    <source>
        <dbReference type="ARBA" id="ARBA00022989"/>
    </source>
</evidence>
<evidence type="ECO:0000259" key="5">
    <source>
        <dbReference type="Pfam" id="PF13664"/>
    </source>
</evidence>
<dbReference type="AlphaFoldDB" id="A0A402CSX5"/>
<dbReference type="KEGG" id="ccot:CCAX7_29870"/>
<dbReference type="Pfam" id="PF13664">
    <property type="entry name" value="DUF4149"/>
    <property type="match status" value="1"/>
</dbReference>
<accession>A0A402CSX5</accession>
<comment type="subcellular location">
    <subcellularLocation>
        <location evidence="1">Membrane</location>
    </subcellularLocation>
</comment>
<keyword evidence="7" id="KW-1185">Reference proteome</keyword>
<reference evidence="6 7" key="1">
    <citation type="journal article" date="2019" name="Int. J. Syst. Evol. Microbiol.">
        <title>Capsulimonas corticalis gen. nov., sp. nov., an aerobic capsulated bacterium, of a novel bacterial order, Capsulimonadales ord. nov., of the class Armatimonadia of the phylum Armatimonadetes.</title>
        <authorList>
            <person name="Li J."/>
            <person name="Kudo C."/>
            <person name="Tonouchi A."/>
        </authorList>
    </citation>
    <scope>NUCLEOTIDE SEQUENCE [LARGE SCALE GENOMIC DNA]</scope>
    <source>
        <strain evidence="6 7">AX-7</strain>
    </source>
</reference>
<dbReference type="Proteomes" id="UP000287394">
    <property type="component" value="Chromosome"/>
</dbReference>
<keyword evidence="4" id="KW-0472">Membrane</keyword>
<gene>
    <name evidence="6" type="ORF">CCAX7_29870</name>
</gene>
<dbReference type="RefSeq" id="WP_119320486.1">
    <property type="nucleotide sequence ID" value="NZ_AP025739.1"/>
</dbReference>
<dbReference type="GO" id="GO:0016020">
    <property type="term" value="C:membrane"/>
    <property type="evidence" value="ECO:0007669"/>
    <property type="project" value="UniProtKB-SubCell"/>
</dbReference>
<evidence type="ECO:0000256" key="2">
    <source>
        <dbReference type="ARBA" id="ARBA00022692"/>
    </source>
</evidence>
<protein>
    <recommendedName>
        <fullName evidence="5">TMEM205-like domain-containing protein</fullName>
    </recommendedName>
</protein>
<name>A0A402CSX5_9BACT</name>
<evidence type="ECO:0000313" key="7">
    <source>
        <dbReference type="Proteomes" id="UP000287394"/>
    </source>
</evidence>
<evidence type="ECO:0000256" key="1">
    <source>
        <dbReference type="ARBA" id="ARBA00004370"/>
    </source>
</evidence>
<feature type="domain" description="TMEM205-like" evidence="5">
    <location>
        <begin position="16"/>
        <end position="130"/>
    </location>
</feature>